<gene>
    <name evidence="2" type="ORF">Q7X28_02010</name>
</gene>
<feature type="transmembrane region" description="Helical" evidence="1">
    <location>
        <begin position="225"/>
        <end position="252"/>
    </location>
</feature>
<dbReference type="RefSeq" id="WP_305110132.1">
    <property type="nucleotide sequence ID" value="NZ_JAUTIX010000001.1"/>
</dbReference>
<dbReference type="AlphaFoldDB" id="A0AA90NLJ4"/>
<feature type="transmembrane region" description="Helical" evidence="1">
    <location>
        <begin position="121"/>
        <end position="142"/>
    </location>
</feature>
<keyword evidence="1" id="KW-0812">Transmembrane</keyword>
<protein>
    <submittedName>
        <fullName evidence="2">Uncharacterized protein</fullName>
    </submittedName>
</protein>
<feature type="transmembrane region" description="Helical" evidence="1">
    <location>
        <begin position="6"/>
        <end position="25"/>
    </location>
</feature>
<organism evidence="2 3">
    <name type="scientific">Tsukamurella strandjordii</name>
    <dbReference type="NCBI Taxonomy" id="147577"/>
    <lineage>
        <taxon>Bacteria</taxon>
        <taxon>Bacillati</taxon>
        <taxon>Actinomycetota</taxon>
        <taxon>Actinomycetes</taxon>
        <taxon>Mycobacteriales</taxon>
        <taxon>Tsukamurellaceae</taxon>
        <taxon>Tsukamurella</taxon>
    </lineage>
</organism>
<evidence type="ECO:0000313" key="3">
    <source>
        <dbReference type="Proteomes" id="UP001178281"/>
    </source>
</evidence>
<comment type="caution">
    <text evidence="2">The sequence shown here is derived from an EMBL/GenBank/DDBJ whole genome shotgun (WGS) entry which is preliminary data.</text>
</comment>
<feature type="transmembrane region" description="Helical" evidence="1">
    <location>
        <begin position="183"/>
        <end position="204"/>
    </location>
</feature>
<reference evidence="2" key="1">
    <citation type="submission" date="2023-08" db="EMBL/GenBank/DDBJ databases">
        <title>The draft genome of Tsukamurella strandjordii strain 050030.</title>
        <authorList>
            <person name="Zhao F."/>
            <person name="Feng Y."/>
            <person name="Zong Z."/>
        </authorList>
    </citation>
    <scope>NUCLEOTIDE SEQUENCE</scope>
    <source>
        <strain evidence="2">050030</strain>
    </source>
</reference>
<dbReference type="Proteomes" id="UP001178281">
    <property type="component" value="Unassembled WGS sequence"/>
</dbReference>
<keyword evidence="1" id="KW-0472">Membrane</keyword>
<sequence>MFELAGATVLTIAIIFATVNTRPALSGRYPEVVQMYSDLLKWRVRGLFAGLAAAIAVPVVGWTVFDMDGMTPAAVGAPTAFATVFLACMLAGERTAYAPVADTRTADLTPRRTQRYVGTTTAVVTTFCVVCATAVAIALLTFTNRRGMFVFTCDGQPPGDDKNYEYGAVTFLASTTNTAGARLALICIAVVTIAAALVALAATGRARPDTDLVASSEDDALRRNTVRVAAGILVSCSALIGAICTYAIATILDTPVPACAAPSWWSTAGTALWWSELAWFALFVWGLVSIVAPPKATRTSASIG</sequence>
<evidence type="ECO:0000256" key="1">
    <source>
        <dbReference type="SAM" id="Phobius"/>
    </source>
</evidence>
<keyword evidence="3" id="KW-1185">Reference proteome</keyword>
<keyword evidence="1" id="KW-1133">Transmembrane helix</keyword>
<feature type="transmembrane region" description="Helical" evidence="1">
    <location>
        <begin position="71"/>
        <end position="91"/>
    </location>
</feature>
<feature type="transmembrane region" description="Helical" evidence="1">
    <location>
        <begin position="272"/>
        <end position="292"/>
    </location>
</feature>
<evidence type="ECO:0000313" key="2">
    <source>
        <dbReference type="EMBL" id="MDP0396694.1"/>
    </source>
</evidence>
<name>A0AA90NLJ4_9ACTN</name>
<feature type="transmembrane region" description="Helical" evidence="1">
    <location>
        <begin position="46"/>
        <end position="65"/>
    </location>
</feature>
<proteinExistence type="predicted"/>
<dbReference type="EMBL" id="JAUTIX010000001">
    <property type="protein sequence ID" value="MDP0396694.1"/>
    <property type="molecule type" value="Genomic_DNA"/>
</dbReference>
<accession>A0AA90NLJ4</accession>